<dbReference type="GeneID" id="29418397"/>
<name>W6N4I4_CLOTY</name>
<protein>
    <recommendedName>
        <fullName evidence="3">HTH cro/C1-type domain-containing protein</fullName>
    </recommendedName>
</protein>
<proteinExistence type="predicted"/>
<evidence type="ECO:0000313" key="2">
    <source>
        <dbReference type="Proteomes" id="UP000019482"/>
    </source>
</evidence>
<organism evidence="1 2">
    <name type="scientific">Clostridium tyrobutyricum DIVETGP</name>
    <dbReference type="NCBI Taxonomy" id="1408889"/>
    <lineage>
        <taxon>Bacteria</taxon>
        <taxon>Bacillati</taxon>
        <taxon>Bacillota</taxon>
        <taxon>Clostridia</taxon>
        <taxon>Eubacteriales</taxon>
        <taxon>Clostridiaceae</taxon>
        <taxon>Clostridium</taxon>
    </lineage>
</organism>
<dbReference type="Proteomes" id="UP000019482">
    <property type="component" value="Unassembled WGS sequence"/>
</dbReference>
<dbReference type="EMBL" id="CBXI010000003">
    <property type="protein sequence ID" value="CDL90019.1"/>
    <property type="molecule type" value="Genomic_DNA"/>
</dbReference>
<keyword evidence="2" id="KW-1185">Reference proteome</keyword>
<gene>
    <name evidence="1" type="ORF">CTDIVETGP_0089</name>
</gene>
<accession>W6N4I4</accession>
<evidence type="ECO:0000313" key="1">
    <source>
        <dbReference type="EMBL" id="CDL90019.1"/>
    </source>
</evidence>
<dbReference type="AlphaFoldDB" id="W6N4I4"/>
<evidence type="ECO:0008006" key="3">
    <source>
        <dbReference type="Google" id="ProtNLM"/>
    </source>
</evidence>
<sequence>MFVGDIKEKLLIFKARTGLTQNEICEEIGITPQRFSTVLNSEKSFSVKTEEEIRLMFLRYNFMEALDFKGGL</sequence>
<dbReference type="RefSeq" id="WP_017895990.1">
    <property type="nucleotide sequence ID" value="NZ_CBXI010000003.1"/>
</dbReference>
<comment type="caution">
    <text evidence="1">The sequence shown here is derived from an EMBL/GenBank/DDBJ whole genome shotgun (WGS) entry which is preliminary data.</text>
</comment>
<dbReference type="SUPFAM" id="SSF47413">
    <property type="entry name" value="lambda repressor-like DNA-binding domains"/>
    <property type="match status" value="1"/>
</dbReference>
<reference evidence="1 2" key="1">
    <citation type="journal article" date="2015" name="Genome Announc.">
        <title>Draft Genome Sequence of Clostridium tyrobutyricum Strain DIVETGP, Isolated from Cow's Milk for Grana Padano Production.</title>
        <authorList>
            <person name="Soggiu A."/>
            <person name="Piras C."/>
            <person name="Gaiarsa S."/>
            <person name="Sassera D."/>
            <person name="Roncada P."/>
            <person name="Bendixen E."/>
            <person name="Brasca M."/>
            <person name="Bonizzi L."/>
        </authorList>
    </citation>
    <scope>NUCLEOTIDE SEQUENCE [LARGE SCALE GENOMIC DNA]</scope>
    <source>
        <strain evidence="1 2">DIVETGP</strain>
    </source>
</reference>
<dbReference type="GO" id="GO:0003677">
    <property type="term" value="F:DNA binding"/>
    <property type="evidence" value="ECO:0007669"/>
    <property type="project" value="InterPro"/>
</dbReference>
<dbReference type="InterPro" id="IPR010982">
    <property type="entry name" value="Lambda_DNA-bd_dom_sf"/>
</dbReference>